<evidence type="ECO:0000256" key="1">
    <source>
        <dbReference type="SAM" id="Coils"/>
    </source>
</evidence>
<keyword evidence="1" id="KW-0175">Coiled coil</keyword>
<comment type="caution">
    <text evidence="2">The sequence shown here is derived from an EMBL/GenBank/DDBJ whole genome shotgun (WGS) entry which is preliminary data.</text>
</comment>
<dbReference type="RefSeq" id="WP_341399551.1">
    <property type="nucleotide sequence ID" value="NZ_JBBUTI010000008.1"/>
</dbReference>
<protein>
    <submittedName>
        <fullName evidence="2">Uncharacterized protein</fullName>
    </submittedName>
</protein>
<proteinExistence type="predicted"/>
<dbReference type="Proteomes" id="UP001379945">
    <property type="component" value="Unassembled WGS sequence"/>
</dbReference>
<evidence type="ECO:0000313" key="2">
    <source>
        <dbReference type="EMBL" id="MEK8047248.1"/>
    </source>
</evidence>
<reference evidence="2 3" key="1">
    <citation type="submission" date="2024-04" db="EMBL/GenBank/DDBJ databases">
        <title>Novel species of the genus Ideonella isolated from streams.</title>
        <authorList>
            <person name="Lu H."/>
        </authorList>
    </citation>
    <scope>NUCLEOTIDE SEQUENCE [LARGE SCALE GENOMIC DNA]</scope>
    <source>
        <strain evidence="2 3">LYT19W</strain>
    </source>
</reference>
<name>A0ABU9C5S3_9BURK</name>
<sequence>MSQSMPASVSPTDEPLFDVFATRRSGVSVDQVRQMALDQGQMPATKIDRLTQALATQPRVQLGKEVPRSRAHKARTDLEAIGLRVEVVPVLSLKPLGEDVVDPTTECPACGARADMGPERQCPACGVYVDKVNADLQLRKKLLEEERGRLEQTVAREQADAKKFNREAMEQAMRRQIRAELERQYGREQGRLARFAQQPAMVGVVVVSLAVLSFGLGFGATRLVGPSAGALVAKPRNIKVQDLDALLAQMNVAPPAAGDAEAGGGDMAEAAVMMASQQAEASLVRGLGQASPATRSAALAKALVDMEPGLPPAVVPAGDDVTAGLGAADKAQLVGTFALGLAEMGQARRGQEVLDTLKSWRARSSDTAVLARLLATELQIEAWAIQEAPAIETRRRTELLRTRLAGVTDALTRAEAGSAVAAVLARQPDLPDTLAQGFLQLASDSAKAIENDEQRSRAVTVWMQALGDTLAAQAERHAAAGHRATADGLAAQLVQLQQQTLPGPTSVHLLGLWHHTARTLGQRQAGEQALADALAQVGQMTSLDDRAAALQDLARITDSVAQPALAQAAEQVTDAARHANRPELQARALAALSLLASRHGQPEVASRWQRQALQVPGLAPQRAQQLRAELLVSGELARAGAQRHDGLYAQADDRLQKLAGVLL</sequence>
<evidence type="ECO:0000313" key="3">
    <source>
        <dbReference type="Proteomes" id="UP001379945"/>
    </source>
</evidence>
<gene>
    <name evidence="2" type="ORF">AACH00_12885</name>
</gene>
<accession>A0ABU9C5S3</accession>
<dbReference type="EMBL" id="JBBUTI010000008">
    <property type="protein sequence ID" value="MEK8047248.1"/>
    <property type="molecule type" value="Genomic_DNA"/>
</dbReference>
<keyword evidence="3" id="KW-1185">Reference proteome</keyword>
<organism evidence="2 3">
    <name type="scientific">Ideonella margarita</name>
    <dbReference type="NCBI Taxonomy" id="2984191"/>
    <lineage>
        <taxon>Bacteria</taxon>
        <taxon>Pseudomonadati</taxon>
        <taxon>Pseudomonadota</taxon>
        <taxon>Betaproteobacteria</taxon>
        <taxon>Burkholderiales</taxon>
        <taxon>Sphaerotilaceae</taxon>
        <taxon>Ideonella</taxon>
    </lineage>
</organism>
<feature type="coiled-coil region" evidence="1">
    <location>
        <begin position="133"/>
        <end position="198"/>
    </location>
</feature>